<comment type="caution">
    <text evidence="1">The sequence shown here is derived from an EMBL/GenBank/DDBJ whole genome shotgun (WGS) entry which is preliminary data.</text>
</comment>
<dbReference type="HOGENOM" id="CLU_3171700_0_0_10"/>
<protein>
    <submittedName>
        <fullName evidence="1">Uncharacterized protein</fullName>
    </submittedName>
</protein>
<dbReference type="Proteomes" id="UP000004079">
    <property type="component" value="Unassembled WGS sequence"/>
</dbReference>
<dbReference type="EMBL" id="ACUZ02000058">
    <property type="protein sequence ID" value="EFB30548.1"/>
    <property type="molecule type" value="Genomic_DNA"/>
</dbReference>
<evidence type="ECO:0000313" key="2">
    <source>
        <dbReference type="Proteomes" id="UP000004079"/>
    </source>
</evidence>
<gene>
    <name evidence="1" type="ORF">HMPREF0971_03126</name>
</gene>
<evidence type="ECO:0000313" key="1">
    <source>
        <dbReference type="EMBL" id="EFB30548.1"/>
    </source>
</evidence>
<dbReference type="AlphaFoldDB" id="D1QVT5"/>
<proteinExistence type="predicted"/>
<sequence length="47" mass="5427">MLSYTAKTVPKPQKAPIFSMISPTLQNRRQHAAIPKDEEHEFMKAKM</sequence>
<name>D1QVT5_9BACT</name>
<reference evidence="1 2" key="1">
    <citation type="submission" date="2009-11" db="EMBL/GenBank/DDBJ databases">
        <authorList>
            <person name="Weinstock G."/>
            <person name="Sodergren E."/>
            <person name="Clifton S."/>
            <person name="Fulton L."/>
            <person name="Fulton B."/>
            <person name="Courtney L."/>
            <person name="Fronick C."/>
            <person name="Harrison M."/>
            <person name="Strong C."/>
            <person name="Farmer C."/>
            <person name="Delahaunty K."/>
            <person name="Markovic C."/>
            <person name="Hall O."/>
            <person name="Minx P."/>
            <person name="Tomlinson C."/>
            <person name="Mitreva M."/>
            <person name="Nelson J."/>
            <person name="Hou S."/>
            <person name="Wollam A."/>
            <person name="Pepin K.H."/>
            <person name="Johnson M."/>
            <person name="Bhonagiri V."/>
            <person name="Nash W.E."/>
            <person name="Warren W."/>
            <person name="Chinwalla A."/>
            <person name="Mardis E.R."/>
            <person name="Wilson R.K."/>
        </authorList>
    </citation>
    <scope>NUCLEOTIDE SEQUENCE [LARGE SCALE GENOMIC DNA]</scope>
    <source>
        <strain evidence="1 2">F0302</strain>
    </source>
</reference>
<organism evidence="1 2">
    <name type="scientific">Segatella oris F0302</name>
    <dbReference type="NCBI Taxonomy" id="649760"/>
    <lineage>
        <taxon>Bacteria</taxon>
        <taxon>Pseudomonadati</taxon>
        <taxon>Bacteroidota</taxon>
        <taxon>Bacteroidia</taxon>
        <taxon>Bacteroidales</taxon>
        <taxon>Prevotellaceae</taxon>
        <taxon>Segatella</taxon>
    </lineage>
</organism>
<accession>D1QVT5</accession>